<reference evidence="1" key="1">
    <citation type="submission" date="2022-11" db="EMBL/GenBank/DDBJ databases">
        <title>Robbsia betulipollinis sp. nov., isolated from pollen of birch (Betula pendula).</title>
        <authorList>
            <person name="Shi H."/>
            <person name="Ambika Manirajan B."/>
            <person name="Ratering S."/>
            <person name="Geissler-Plaum R."/>
            <person name="Schnell S."/>
        </authorList>
    </citation>
    <scope>NUCLEOTIDE SEQUENCE</scope>
    <source>
        <strain evidence="1">Bb-Pol-6</strain>
    </source>
</reference>
<dbReference type="RefSeq" id="WP_267847137.1">
    <property type="nucleotide sequence ID" value="NZ_JAPMXC010000001.1"/>
</dbReference>
<accession>A0ABT3ZN56</accession>
<dbReference type="Pfam" id="PF05610">
    <property type="entry name" value="DUF779"/>
    <property type="match status" value="1"/>
</dbReference>
<dbReference type="Proteomes" id="UP001082899">
    <property type="component" value="Unassembled WGS sequence"/>
</dbReference>
<sequence length="141" mass="15088">MDRAPVSPTPGPVDEKAVARVVATSAALELLARLGETHGALLLHQSGGCCDGSAPMCFPVSDFLVGSADVRLGEIGGVSFYMGAAQFAYWAHTQLIIDIVPGNGGMFSVERPTGWRFITRSRLFDAQEGAWLDRHPVEMVE</sequence>
<keyword evidence="2" id="KW-1185">Reference proteome</keyword>
<protein>
    <submittedName>
        <fullName evidence="1">DUF779 domain-containing protein</fullName>
    </submittedName>
</protein>
<comment type="caution">
    <text evidence="1">The sequence shown here is derived from an EMBL/GenBank/DDBJ whole genome shotgun (WGS) entry which is preliminary data.</text>
</comment>
<evidence type="ECO:0000313" key="2">
    <source>
        <dbReference type="Proteomes" id="UP001082899"/>
    </source>
</evidence>
<dbReference type="InterPro" id="IPR008497">
    <property type="entry name" value="DUF779"/>
</dbReference>
<name>A0ABT3ZN56_9BURK</name>
<evidence type="ECO:0000313" key="1">
    <source>
        <dbReference type="EMBL" id="MCY0387393.1"/>
    </source>
</evidence>
<proteinExistence type="predicted"/>
<organism evidence="1 2">
    <name type="scientific">Robbsia betulipollinis</name>
    <dbReference type="NCBI Taxonomy" id="2981849"/>
    <lineage>
        <taxon>Bacteria</taxon>
        <taxon>Pseudomonadati</taxon>
        <taxon>Pseudomonadota</taxon>
        <taxon>Betaproteobacteria</taxon>
        <taxon>Burkholderiales</taxon>
        <taxon>Burkholderiaceae</taxon>
        <taxon>Robbsia</taxon>
    </lineage>
</organism>
<dbReference type="EMBL" id="JAPMXC010000001">
    <property type="protein sequence ID" value="MCY0387393.1"/>
    <property type="molecule type" value="Genomic_DNA"/>
</dbReference>
<gene>
    <name evidence="1" type="ORF">OVY01_09120</name>
</gene>
<dbReference type="PIRSF" id="PIRSF009151">
    <property type="entry name" value="DUF779"/>
    <property type="match status" value="1"/>
</dbReference>